<proteinExistence type="inferred from homology"/>
<gene>
    <name evidence="8" type="ORF">BTR14_11895</name>
</gene>
<dbReference type="Gene3D" id="1.10.3720.10">
    <property type="entry name" value="MetI-like"/>
    <property type="match status" value="1"/>
</dbReference>
<dbReference type="PROSITE" id="PS50928">
    <property type="entry name" value="ABC_TM1"/>
    <property type="match status" value="1"/>
</dbReference>
<name>A0ABX3PC97_9HYPH</name>
<keyword evidence="5 6" id="KW-0472">Membrane</keyword>
<feature type="transmembrane region" description="Helical" evidence="6">
    <location>
        <begin position="81"/>
        <end position="102"/>
    </location>
</feature>
<feature type="transmembrane region" description="Helical" evidence="6">
    <location>
        <begin position="114"/>
        <end position="134"/>
    </location>
</feature>
<protein>
    <submittedName>
        <fullName evidence="8">ABC transporter permease</fullName>
    </submittedName>
</protein>
<accession>A0ABX3PC97</accession>
<comment type="similarity">
    <text evidence="6">Belongs to the binding-protein-dependent transport system permease family.</text>
</comment>
<keyword evidence="3 6" id="KW-0812">Transmembrane</keyword>
<comment type="caution">
    <text evidence="8">The sequence shown here is derived from an EMBL/GenBank/DDBJ whole genome shotgun (WGS) entry which is preliminary data.</text>
</comment>
<evidence type="ECO:0000259" key="7">
    <source>
        <dbReference type="PROSITE" id="PS50928"/>
    </source>
</evidence>
<organism evidence="8 9">
    <name type="scientific">Xaviernesmea rhizosphaerae</name>
    <dbReference type="NCBI Taxonomy" id="1672749"/>
    <lineage>
        <taxon>Bacteria</taxon>
        <taxon>Pseudomonadati</taxon>
        <taxon>Pseudomonadota</taxon>
        <taxon>Alphaproteobacteria</taxon>
        <taxon>Hyphomicrobiales</taxon>
        <taxon>Rhizobiaceae</taxon>
        <taxon>Rhizobium/Agrobacterium group</taxon>
        <taxon>Xaviernesmea</taxon>
    </lineage>
</organism>
<evidence type="ECO:0000256" key="4">
    <source>
        <dbReference type="ARBA" id="ARBA00022989"/>
    </source>
</evidence>
<evidence type="ECO:0000313" key="9">
    <source>
        <dbReference type="Proteomes" id="UP000192652"/>
    </source>
</evidence>
<dbReference type="InterPro" id="IPR035906">
    <property type="entry name" value="MetI-like_sf"/>
</dbReference>
<feature type="transmembrane region" description="Helical" evidence="6">
    <location>
        <begin position="252"/>
        <end position="276"/>
    </location>
</feature>
<dbReference type="CDD" id="cd06261">
    <property type="entry name" value="TM_PBP2"/>
    <property type="match status" value="1"/>
</dbReference>
<evidence type="ECO:0000256" key="5">
    <source>
        <dbReference type="ARBA" id="ARBA00023136"/>
    </source>
</evidence>
<feature type="transmembrane region" description="Helical" evidence="6">
    <location>
        <begin position="12"/>
        <end position="36"/>
    </location>
</feature>
<keyword evidence="2 6" id="KW-0813">Transport</keyword>
<comment type="subcellular location">
    <subcellularLocation>
        <location evidence="1 6">Cell membrane</location>
        <topology evidence="1 6">Multi-pass membrane protein</topology>
    </subcellularLocation>
</comment>
<sequence>MAEPAFAASRRALIDPLGATLAAIVAVAFLFQPLMLLRPNRIAPAQGAFAWEALPGLQPMACGIITALVVLILISRADARLRLAAAVAGLVGLGLAVGSGASHLLPPGSAYARVAPGAGAWLALFALSLATGDALVRLRLSPSGRIAALVVAAGVLAGFLASGLWSDLSVLREYASRSDAFQRELRVHAGLSVFSLLAAVVVGVPLAMLLRRVAPLRRGALAALNVLQTIPSMALFGLLIAPLAWLGAHVPGAAALGIAGIGVAPAFIALFAYSLLPIVGSTIAGFEAVSERTREAADAMGMTAWQKLLRVELPLALPVILTGVRIVLVQNIGLSVIAGLVGGGGLGVFVFQGISQTATDLVLLGALPTVAMAFAAGIVFDALIDLSRRQETR</sequence>
<dbReference type="PANTHER" id="PTHR30177:SF30">
    <property type="entry name" value="GLYCINE BETAINE UPTAKE SYSTEM PERMEASE PROTEIN YEHY"/>
    <property type="match status" value="1"/>
</dbReference>
<feature type="transmembrane region" description="Helical" evidence="6">
    <location>
        <begin position="56"/>
        <end position="74"/>
    </location>
</feature>
<reference evidence="8 9" key="1">
    <citation type="journal article" date="2017" name="Antonie Van Leeuwenhoek">
        <title>Rhizobium rhizosphaerae sp. nov., a novel species isolated from rice rhizosphere.</title>
        <authorList>
            <person name="Zhao J.J."/>
            <person name="Zhang J."/>
            <person name="Zhang R.J."/>
            <person name="Zhang C.W."/>
            <person name="Yin H.Q."/>
            <person name="Zhang X.X."/>
        </authorList>
    </citation>
    <scope>NUCLEOTIDE SEQUENCE [LARGE SCALE GENOMIC DNA]</scope>
    <source>
        <strain evidence="8 9">RD15</strain>
    </source>
</reference>
<dbReference type="EMBL" id="MSPX01000009">
    <property type="protein sequence ID" value="OQP86094.1"/>
    <property type="molecule type" value="Genomic_DNA"/>
</dbReference>
<evidence type="ECO:0000256" key="2">
    <source>
        <dbReference type="ARBA" id="ARBA00022448"/>
    </source>
</evidence>
<evidence type="ECO:0000256" key="1">
    <source>
        <dbReference type="ARBA" id="ARBA00004651"/>
    </source>
</evidence>
<dbReference type="SUPFAM" id="SSF161098">
    <property type="entry name" value="MetI-like"/>
    <property type="match status" value="1"/>
</dbReference>
<feature type="transmembrane region" description="Helical" evidence="6">
    <location>
        <begin position="222"/>
        <end position="246"/>
    </location>
</feature>
<dbReference type="Pfam" id="PF00528">
    <property type="entry name" value="BPD_transp_1"/>
    <property type="match status" value="1"/>
</dbReference>
<dbReference type="InterPro" id="IPR000515">
    <property type="entry name" value="MetI-like"/>
</dbReference>
<dbReference type="Proteomes" id="UP000192652">
    <property type="component" value="Unassembled WGS sequence"/>
</dbReference>
<feature type="transmembrane region" description="Helical" evidence="6">
    <location>
        <begin position="185"/>
        <end position="210"/>
    </location>
</feature>
<dbReference type="RefSeq" id="WP_081176328.1">
    <property type="nucleotide sequence ID" value="NZ_MSPX01000009.1"/>
</dbReference>
<feature type="transmembrane region" description="Helical" evidence="6">
    <location>
        <begin position="146"/>
        <end position="165"/>
    </location>
</feature>
<keyword evidence="9" id="KW-1185">Reference proteome</keyword>
<evidence type="ECO:0000256" key="3">
    <source>
        <dbReference type="ARBA" id="ARBA00022692"/>
    </source>
</evidence>
<keyword evidence="4 6" id="KW-1133">Transmembrane helix</keyword>
<dbReference type="InterPro" id="IPR051204">
    <property type="entry name" value="ABC_transp_perm/SBD"/>
</dbReference>
<feature type="domain" description="ABC transmembrane type-1" evidence="7">
    <location>
        <begin position="185"/>
        <end position="380"/>
    </location>
</feature>
<feature type="transmembrane region" description="Helical" evidence="6">
    <location>
        <begin position="361"/>
        <end position="384"/>
    </location>
</feature>
<evidence type="ECO:0000313" key="8">
    <source>
        <dbReference type="EMBL" id="OQP86094.1"/>
    </source>
</evidence>
<evidence type="ECO:0000256" key="6">
    <source>
        <dbReference type="RuleBase" id="RU363032"/>
    </source>
</evidence>
<dbReference type="PANTHER" id="PTHR30177">
    <property type="entry name" value="GLYCINE BETAINE/L-PROLINE TRANSPORT SYSTEM PERMEASE PROTEIN PROW"/>
    <property type="match status" value="1"/>
</dbReference>